<protein>
    <submittedName>
        <fullName evidence="2">Uncharacterized protein</fullName>
    </submittedName>
</protein>
<accession>A0A1H7MHI1</accession>
<feature type="transmembrane region" description="Helical" evidence="1">
    <location>
        <begin position="79"/>
        <end position="100"/>
    </location>
</feature>
<keyword evidence="1" id="KW-0812">Transmembrane</keyword>
<dbReference type="EMBL" id="FNZR01000003">
    <property type="protein sequence ID" value="SEL10551.1"/>
    <property type="molecule type" value="Genomic_DNA"/>
</dbReference>
<dbReference type="Proteomes" id="UP000198916">
    <property type="component" value="Unassembled WGS sequence"/>
</dbReference>
<keyword evidence="3" id="KW-1185">Reference proteome</keyword>
<gene>
    <name evidence="2" type="ORF">SAMN05421740_103515</name>
</gene>
<dbReference type="RefSeq" id="WP_090605075.1">
    <property type="nucleotide sequence ID" value="NZ_FNZR01000003.1"/>
</dbReference>
<feature type="transmembrane region" description="Helical" evidence="1">
    <location>
        <begin position="106"/>
        <end position="125"/>
    </location>
</feature>
<feature type="transmembrane region" description="Helical" evidence="1">
    <location>
        <begin position="50"/>
        <end position="72"/>
    </location>
</feature>
<keyword evidence="1" id="KW-1133">Transmembrane helix</keyword>
<sequence length="130" mass="14497">MKRLRLFAIFLLIFNGLSAIAGGGILIIDPQGYAIRIPVSILQYSPFSNFLIPGILLFIFNGLSSLLIAWAVINRIQGYLWLVIFQGVASITWIVTQVVMIREIVLLHYIYGGIGLLFLVAGILLERYAD</sequence>
<evidence type="ECO:0000313" key="3">
    <source>
        <dbReference type="Proteomes" id="UP000198916"/>
    </source>
</evidence>
<name>A0A1H7MHI1_9SPHI</name>
<evidence type="ECO:0000256" key="1">
    <source>
        <dbReference type="SAM" id="Phobius"/>
    </source>
</evidence>
<proteinExistence type="predicted"/>
<dbReference type="AlphaFoldDB" id="A0A1H7MHI1"/>
<keyword evidence="1" id="KW-0472">Membrane</keyword>
<organism evidence="2 3">
    <name type="scientific">Parapedobacter koreensis</name>
    <dbReference type="NCBI Taxonomy" id="332977"/>
    <lineage>
        <taxon>Bacteria</taxon>
        <taxon>Pseudomonadati</taxon>
        <taxon>Bacteroidota</taxon>
        <taxon>Sphingobacteriia</taxon>
        <taxon>Sphingobacteriales</taxon>
        <taxon>Sphingobacteriaceae</taxon>
        <taxon>Parapedobacter</taxon>
    </lineage>
</organism>
<evidence type="ECO:0000313" key="2">
    <source>
        <dbReference type="EMBL" id="SEL10551.1"/>
    </source>
</evidence>
<dbReference type="STRING" id="332977.SAMN05421740_103515"/>
<dbReference type="OrthoDB" id="1909107at2"/>
<reference evidence="3" key="1">
    <citation type="submission" date="2016-10" db="EMBL/GenBank/DDBJ databases">
        <authorList>
            <person name="Varghese N."/>
            <person name="Submissions S."/>
        </authorList>
    </citation>
    <scope>NUCLEOTIDE SEQUENCE [LARGE SCALE GENOMIC DNA]</scope>
    <source>
        <strain evidence="3">Jip14</strain>
    </source>
</reference>